<evidence type="ECO:0000313" key="8">
    <source>
        <dbReference type="Proteomes" id="UP001303373"/>
    </source>
</evidence>
<dbReference type="PANTHER" id="PTHR13789">
    <property type="entry name" value="MONOOXYGENASE"/>
    <property type="match status" value="1"/>
</dbReference>
<comment type="similarity">
    <text evidence="1">Belongs to the paxM FAD-dependent monooxygenase family.</text>
</comment>
<evidence type="ECO:0000259" key="6">
    <source>
        <dbReference type="Pfam" id="PF01494"/>
    </source>
</evidence>
<keyword evidence="2" id="KW-0285">Flavoprotein</keyword>
<keyword evidence="4" id="KW-0560">Oxidoreductase</keyword>
<dbReference type="EMBL" id="CP138583">
    <property type="protein sequence ID" value="WPH00019.1"/>
    <property type="molecule type" value="Genomic_DNA"/>
</dbReference>
<gene>
    <name evidence="7" type="ORF">R9X50_00284200</name>
</gene>
<dbReference type="GO" id="GO:0004497">
    <property type="term" value="F:monooxygenase activity"/>
    <property type="evidence" value="ECO:0007669"/>
    <property type="project" value="UniProtKB-KW"/>
</dbReference>
<protein>
    <recommendedName>
        <fullName evidence="6">FAD-binding domain-containing protein</fullName>
    </recommendedName>
</protein>
<dbReference type="PANTHER" id="PTHR13789:SF316">
    <property type="entry name" value="FAD-BINDING DOMAIN-CONTAINING PROTEIN"/>
    <property type="match status" value="1"/>
</dbReference>
<name>A0AAQ3M1T9_9PEZI</name>
<reference evidence="7 8" key="1">
    <citation type="submission" date="2023-11" db="EMBL/GenBank/DDBJ databases">
        <title>An acidophilic fungus is an integral part of prey digestion in a carnivorous sundew plant.</title>
        <authorList>
            <person name="Tsai I.J."/>
        </authorList>
    </citation>
    <scope>NUCLEOTIDE SEQUENCE [LARGE SCALE GENOMIC DNA]</scope>
    <source>
        <strain evidence="7">169a</strain>
    </source>
</reference>
<dbReference type="Gene3D" id="3.50.50.60">
    <property type="entry name" value="FAD/NAD(P)-binding domain"/>
    <property type="match status" value="1"/>
</dbReference>
<evidence type="ECO:0000256" key="1">
    <source>
        <dbReference type="ARBA" id="ARBA00007992"/>
    </source>
</evidence>
<dbReference type="Pfam" id="PF01494">
    <property type="entry name" value="FAD_binding_3"/>
    <property type="match status" value="1"/>
</dbReference>
<dbReference type="InterPro" id="IPR050493">
    <property type="entry name" value="FAD-dep_Monooxygenase_BioMet"/>
</dbReference>
<keyword evidence="3" id="KW-0274">FAD</keyword>
<keyword evidence="5" id="KW-0503">Monooxygenase</keyword>
<evidence type="ECO:0000256" key="2">
    <source>
        <dbReference type="ARBA" id="ARBA00022630"/>
    </source>
</evidence>
<accession>A0AAQ3M1T9</accession>
<dbReference type="PRINTS" id="PR00420">
    <property type="entry name" value="RNGMNOXGNASE"/>
</dbReference>
<dbReference type="SUPFAM" id="SSF51905">
    <property type="entry name" value="FAD/NAD(P)-binding domain"/>
    <property type="match status" value="1"/>
</dbReference>
<dbReference type="Proteomes" id="UP001303373">
    <property type="component" value="Chromosome 4"/>
</dbReference>
<dbReference type="AlphaFoldDB" id="A0AAQ3M1T9"/>
<evidence type="ECO:0000256" key="4">
    <source>
        <dbReference type="ARBA" id="ARBA00023002"/>
    </source>
</evidence>
<dbReference type="GO" id="GO:0071949">
    <property type="term" value="F:FAD binding"/>
    <property type="evidence" value="ECO:0007669"/>
    <property type="project" value="InterPro"/>
</dbReference>
<evidence type="ECO:0000256" key="5">
    <source>
        <dbReference type="ARBA" id="ARBA00023033"/>
    </source>
</evidence>
<dbReference type="InterPro" id="IPR002938">
    <property type="entry name" value="FAD-bd"/>
</dbReference>
<feature type="domain" description="FAD-binding" evidence="6">
    <location>
        <begin position="11"/>
        <end position="340"/>
    </location>
</feature>
<proteinExistence type="inferred from homology"/>
<dbReference type="PROSITE" id="PS51257">
    <property type="entry name" value="PROKAR_LIPOPROTEIN"/>
    <property type="match status" value="1"/>
</dbReference>
<organism evidence="7 8">
    <name type="scientific">Acrodontium crateriforme</name>
    <dbReference type="NCBI Taxonomy" id="150365"/>
    <lineage>
        <taxon>Eukaryota</taxon>
        <taxon>Fungi</taxon>
        <taxon>Dikarya</taxon>
        <taxon>Ascomycota</taxon>
        <taxon>Pezizomycotina</taxon>
        <taxon>Dothideomycetes</taxon>
        <taxon>Dothideomycetidae</taxon>
        <taxon>Mycosphaerellales</taxon>
        <taxon>Teratosphaeriaceae</taxon>
        <taxon>Acrodontium</taxon>
    </lineage>
</organism>
<dbReference type="InterPro" id="IPR036188">
    <property type="entry name" value="FAD/NAD-bd_sf"/>
</dbReference>
<sequence length="428" mass="48053">MAGANKSCLENVVVIGAGLAGCALALALSARGKATTIYESRVETSPEIASGVLLTPNGLAILDFLGVLNCIEDRCYIPTHRVYKNAKDETTSKTVVASKETYGYLNHRIWRTLLLNEFKTMLAERGVEICYNSKFHGVISDNDDGVEFLINDRTTHASLLIGSDGIYSTVRNHVTAPESIVPEYTGLLGLLSHIKRTSVSWPSDDYEKNCTIQDKPGAIFFLPEDPEGVEIMVGMQIQYPQQSREDLQRLQADKEQLATLFKQNYDDWGPTARKIIDCVISEKESIFAWPFLRIPRLERWYSKTGRVIMIGDAAHAIPPSSGQGVNQGLEDIYALTLLLDSMGSEHKEEGKKQTTLLEVLAYWQDMRQKRIDAVYLWATQGQNAQRLPEEERKKLIAVGKLNAEAYNDMSWLYKPNLVQEVNSWIESR</sequence>
<evidence type="ECO:0000256" key="3">
    <source>
        <dbReference type="ARBA" id="ARBA00022827"/>
    </source>
</evidence>
<keyword evidence="8" id="KW-1185">Reference proteome</keyword>
<evidence type="ECO:0000313" key="7">
    <source>
        <dbReference type="EMBL" id="WPH00019.1"/>
    </source>
</evidence>